<dbReference type="RefSeq" id="WP_047887157.1">
    <property type="nucleotide sequence ID" value="NZ_CP071325.1"/>
</dbReference>
<dbReference type="GO" id="GO:0009279">
    <property type="term" value="C:cell outer membrane"/>
    <property type="evidence" value="ECO:0007669"/>
    <property type="project" value="UniProtKB-SubCell"/>
</dbReference>
<dbReference type="InterPro" id="IPR004846">
    <property type="entry name" value="T2SS/T3SS_dom"/>
</dbReference>
<dbReference type="PANTHER" id="PTHR30604:SF1">
    <property type="entry name" value="DNA UTILIZATION PROTEIN HOFQ"/>
    <property type="match status" value="1"/>
</dbReference>
<dbReference type="Pfam" id="PF07660">
    <property type="entry name" value="STN"/>
    <property type="match status" value="1"/>
</dbReference>
<keyword evidence="7" id="KW-0998">Cell outer membrane</keyword>
<dbReference type="Gene3D" id="3.30.1370.130">
    <property type="match status" value="1"/>
</dbReference>
<dbReference type="NCBIfam" id="TIGR02515">
    <property type="entry name" value="IV_pilus_PilQ"/>
    <property type="match status" value="1"/>
</dbReference>
<dbReference type="InterPro" id="IPR001775">
    <property type="entry name" value="GspD/PilQ"/>
</dbReference>
<dbReference type="InterPro" id="IPR021731">
    <property type="entry name" value="AMIN_dom"/>
</dbReference>
<evidence type="ECO:0000259" key="9">
    <source>
        <dbReference type="SMART" id="SM00965"/>
    </source>
</evidence>
<comment type="subcellular location">
    <subcellularLocation>
        <location evidence="1 8">Cell outer membrane</location>
    </subcellularLocation>
</comment>
<evidence type="ECO:0000256" key="4">
    <source>
        <dbReference type="ARBA" id="ARBA00022729"/>
    </source>
</evidence>
<dbReference type="PROSITE" id="PS00875">
    <property type="entry name" value="T2SP_D"/>
    <property type="match status" value="1"/>
</dbReference>
<keyword evidence="5" id="KW-0653">Protein transport</keyword>
<dbReference type="Gene3D" id="2.60.40.3470">
    <property type="match status" value="1"/>
</dbReference>
<evidence type="ECO:0000256" key="1">
    <source>
        <dbReference type="ARBA" id="ARBA00004442"/>
    </source>
</evidence>
<protein>
    <submittedName>
        <fullName evidence="10">Fimbrial protein</fullName>
    </submittedName>
</protein>
<dbReference type="EMBL" id="LDOU01000024">
    <property type="protein sequence ID" value="KLV05635.1"/>
    <property type="molecule type" value="Genomic_DNA"/>
</dbReference>
<dbReference type="STRING" id="320778.ABT57_20675"/>
<dbReference type="PATRIC" id="fig|320778.3.peg.4445"/>
<dbReference type="PRINTS" id="PR00811">
    <property type="entry name" value="BCTERIALGSPD"/>
</dbReference>
<dbReference type="OrthoDB" id="9775455at2"/>
<dbReference type="Pfam" id="PF11741">
    <property type="entry name" value="AMIN"/>
    <property type="match status" value="1"/>
</dbReference>
<dbReference type="GO" id="GO:0009306">
    <property type="term" value="P:protein secretion"/>
    <property type="evidence" value="ECO:0007669"/>
    <property type="project" value="InterPro"/>
</dbReference>
<name>A0A0J1H1A6_9GAMM</name>
<dbReference type="SMART" id="SM00965">
    <property type="entry name" value="STN"/>
    <property type="match status" value="1"/>
</dbReference>
<proteinExistence type="inferred from homology"/>
<evidence type="ECO:0000313" key="11">
    <source>
        <dbReference type="Proteomes" id="UP000035909"/>
    </source>
</evidence>
<accession>A0A0J1H1A6</accession>
<reference evidence="10 11" key="1">
    <citation type="submission" date="2015-05" db="EMBL/GenBank/DDBJ databases">
        <title>Photobacterium galathea sp. nov.</title>
        <authorList>
            <person name="Machado H."/>
            <person name="Gram L."/>
        </authorList>
    </citation>
    <scope>NUCLEOTIDE SEQUENCE [LARGE SCALE GENOMIC DNA]</scope>
    <source>
        <strain evidence="10 11">DSM 22954</strain>
    </source>
</reference>
<dbReference type="Gene3D" id="3.30.1370.120">
    <property type="match status" value="1"/>
</dbReference>
<gene>
    <name evidence="10" type="ORF">ABT57_20675</name>
</gene>
<dbReference type="Proteomes" id="UP000035909">
    <property type="component" value="Unassembled WGS sequence"/>
</dbReference>
<evidence type="ECO:0000256" key="2">
    <source>
        <dbReference type="ARBA" id="ARBA00006304"/>
    </source>
</evidence>
<evidence type="ECO:0000256" key="5">
    <source>
        <dbReference type="ARBA" id="ARBA00022927"/>
    </source>
</evidence>
<keyword evidence="6" id="KW-0472">Membrane</keyword>
<dbReference type="InterPro" id="IPR038591">
    <property type="entry name" value="NolW-like_sf"/>
</dbReference>
<dbReference type="InterPro" id="IPR051808">
    <property type="entry name" value="Type_IV_pilus_biogenesis"/>
</dbReference>
<feature type="domain" description="Secretin/TonB short N-terminal" evidence="9">
    <location>
        <begin position="162"/>
        <end position="210"/>
    </location>
</feature>
<sequence length="555" mass="60696">MLWALMQSSVSFAAAENRIQAIDFTRSTAGHGVLKVDLANARSVVDMRRAGEKLYVDVHDTEIPEDMIYTLDVKEFATRVQTIETFRTERGVRLVLSMNGTYAYDYTSKDKVLTVTVEKVAKPSSAKAAPSSISYNSKPISINFQDVPVRNVLQLIAEYNDFNLVVSDSVQGNLTLRLDDVPWKQVLDIILKSKGLDKREQGSVVMIAPKEELAREEQKQLESKRKEEELASLRSEIIQINYAKASELGELLQGSGEGVSMLSPRGSLHIDERTNSLIINDIAESLANIRDIVTALDIPVQQVQIEARVVTVNEGDIDELGVRWGMLSRNGNNTIGSSIEGNLVSEGLLDLADNRVDQVGDFLNVNLGATKAGASSIAFQVAKIGDVLLDLELSALQAEQKAEIISSPRLMTTNKKMAYIEQGTEIPYLEASSSGAVSVGFKKAVLSLMVTPQITPDGKLVLDLVVTQDKKGDVVKTGTGEAIAIDTQRIGTQVLVENGETVVLGGIYQHSLTNMVRKVPLLGDLPVLGALFRHKLEELGKRELLIFVTPKIINQ</sequence>
<comment type="caution">
    <text evidence="10">The sequence shown here is derived from an EMBL/GenBank/DDBJ whole genome shotgun (WGS) entry which is preliminary data.</text>
</comment>
<dbReference type="PANTHER" id="PTHR30604">
    <property type="entry name" value="PROTEIN TRANSPORT PROTEIN HOFQ"/>
    <property type="match status" value="1"/>
</dbReference>
<dbReference type="InterPro" id="IPR005644">
    <property type="entry name" value="NolW-like"/>
</dbReference>
<keyword evidence="4" id="KW-0732">Signal</keyword>
<evidence type="ECO:0000256" key="7">
    <source>
        <dbReference type="ARBA" id="ARBA00023237"/>
    </source>
</evidence>
<keyword evidence="3 8" id="KW-0813">Transport</keyword>
<evidence type="ECO:0000256" key="8">
    <source>
        <dbReference type="RuleBase" id="RU004004"/>
    </source>
</evidence>
<evidence type="ECO:0000256" key="3">
    <source>
        <dbReference type="ARBA" id="ARBA00022448"/>
    </source>
</evidence>
<dbReference type="Pfam" id="PF00263">
    <property type="entry name" value="Secretin"/>
    <property type="match status" value="1"/>
</dbReference>
<dbReference type="InterPro" id="IPR004845">
    <property type="entry name" value="T2SS_GspD_CS"/>
</dbReference>
<dbReference type="AlphaFoldDB" id="A0A0J1H1A6"/>
<evidence type="ECO:0000313" key="10">
    <source>
        <dbReference type="EMBL" id="KLV05635.1"/>
    </source>
</evidence>
<dbReference type="Pfam" id="PF03958">
    <property type="entry name" value="Secretin_N"/>
    <property type="match status" value="1"/>
</dbReference>
<dbReference type="InterPro" id="IPR011662">
    <property type="entry name" value="Secretin/TonB_short_N"/>
</dbReference>
<dbReference type="InterPro" id="IPR013355">
    <property type="entry name" value="Pilus_4_PilQ"/>
</dbReference>
<comment type="similarity">
    <text evidence="2">Belongs to the bacterial secretin family. PilQ subfamily.</text>
</comment>
<keyword evidence="11" id="KW-1185">Reference proteome</keyword>
<evidence type="ECO:0000256" key="6">
    <source>
        <dbReference type="ARBA" id="ARBA00023136"/>
    </source>
</evidence>
<organism evidence="10 11">
    <name type="scientific">Photobacterium ganghwense</name>
    <dbReference type="NCBI Taxonomy" id="320778"/>
    <lineage>
        <taxon>Bacteria</taxon>
        <taxon>Pseudomonadati</taxon>
        <taxon>Pseudomonadota</taxon>
        <taxon>Gammaproteobacteria</taxon>
        <taxon>Vibrionales</taxon>
        <taxon>Vibrionaceae</taxon>
        <taxon>Photobacterium</taxon>
    </lineage>
</organism>